<dbReference type="Gene3D" id="3.20.10.10">
    <property type="entry name" value="D-amino Acid Aminotransferase, subunit A, domain 2"/>
    <property type="match status" value="1"/>
</dbReference>
<dbReference type="InterPro" id="IPR050571">
    <property type="entry name" value="Class-IV_PLP-Dep_Aminotrnsfr"/>
</dbReference>
<dbReference type="RefSeq" id="WP_188957233.1">
    <property type="nucleotide sequence ID" value="NZ_BMIB01000005.1"/>
</dbReference>
<comment type="caution">
    <text evidence="9">The sequence shown here is derived from an EMBL/GenBank/DDBJ whole genome shotgun (WGS) entry which is preliminary data.</text>
</comment>
<evidence type="ECO:0000256" key="5">
    <source>
        <dbReference type="ARBA" id="ARBA00013053"/>
    </source>
</evidence>
<organism evidence="9 10">
    <name type="scientific">Filimonas zeae</name>
    <dbReference type="NCBI Taxonomy" id="1737353"/>
    <lineage>
        <taxon>Bacteria</taxon>
        <taxon>Pseudomonadati</taxon>
        <taxon>Bacteroidota</taxon>
        <taxon>Chitinophagia</taxon>
        <taxon>Chitinophagales</taxon>
        <taxon>Chitinophagaceae</taxon>
        <taxon>Filimonas</taxon>
    </lineage>
</organism>
<dbReference type="GO" id="GO:0016829">
    <property type="term" value="F:lyase activity"/>
    <property type="evidence" value="ECO:0007669"/>
    <property type="project" value="UniProtKB-KW"/>
</dbReference>
<keyword evidence="9" id="KW-0456">Lyase</keyword>
<dbReference type="InterPro" id="IPR036038">
    <property type="entry name" value="Aminotransferase-like"/>
</dbReference>
<dbReference type="InterPro" id="IPR001544">
    <property type="entry name" value="Aminotrans_IV"/>
</dbReference>
<comment type="pathway">
    <text evidence="3">Amino-acid biosynthesis; L-leucine biosynthesis; L-leucine from 3-methyl-2-oxobutanoate: step 4/4.</text>
</comment>
<comment type="similarity">
    <text evidence="4">Belongs to the class-IV pyridoxal-phosphate-dependent aminotransferase family.</text>
</comment>
<dbReference type="InterPro" id="IPR043131">
    <property type="entry name" value="BCAT-like_N"/>
</dbReference>
<accession>A0A917MYD1</accession>
<dbReference type="PANTHER" id="PTHR42743:SF11">
    <property type="entry name" value="AMINODEOXYCHORISMATE LYASE"/>
    <property type="match status" value="1"/>
</dbReference>
<dbReference type="Proteomes" id="UP000627292">
    <property type="component" value="Unassembled WGS sequence"/>
</dbReference>
<evidence type="ECO:0000256" key="4">
    <source>
        <dbReference type="ARBA" id="ARBA00009320"/>
    </source>
</evidence>
<dbReference type="InterPro" id="IPR043132">
    <property type="entry name" value="BCAT-like_C"/>
</dbReference>
<dbReference type="EC" id="2.6.1.42" evidence="5"/>
<proteinExistence type="inferred from homology"/>
<protein>
    <recommendedName>
        <fullName evidence="5">branched-chain-amino-acid transaminase</fullName>
        <ecNumber evidence="5">2.6.1.42</ecNumber>
    </recommendedName>
</protein>
<gene>
    <name evidence="9" type="ORF">GCM10011379_47920</name>
</gene>
<dbReference type="AlphaFoldDB" id="A0A917MYD1"/>
<name>A0A917MYD1_9BACT</name>
<dbReference type="Pfam" id="PF01063">
    <property type="entry name" value="Aminotran_4"/>
    <property type="match status" value="1"/>
</dbReference>
<evidence type="ECO:0000256" key="6">
    <source>
        <dbReference type="ARBA" id="ARBA00048212"/>
    </source>
</evidence>
<evidence type="ECO:0000256" key="2">
    <source>
        <dbReference type="ARBA" id="ARBA00004931"/>
    </source>
</evidence>
<reference evidence="9" key="2">
    <citation type="submission" date="2020-09" db="EMBL/GenBank/DDBJ databases">
        <authorList>
            <person name="Sun Q."/>
            <person name="Zhou Y."/>
        </authorList>
    </citation>
    <scope>NUCLEOTIDE SEQUENCE</scope>
    <source>
        <strain evidence="9">CGMCC 1.15290</strain>
    </source>
</reference>
<dbReference type="Gene3D" id="3.30.470.10">
    <property type="match status" value="1"/>
</dbReference>
<dbReference type="GO" id="GO:0046394">
    <property type="term" value="P:carboxylic acid biosynthetic process"/>
    <property type="evidence" value="ECO:0007669"/>
    <property type="project" value="UniProtKB-ARBA"/>
</dbReference>
<evidence type="ECO:0000313" key="10">
    <source>
        <dbReference type="Proteomes" id="UP000627292"/>
    </source>
</evidence>
<comment type="catalytic activity">
    <reaction evidence="8">
        <text>L-leucine + 2-oxoglutarate = 4-methyl-2-oxopentanoate + L-glutamate</text>
        <dbReference type="Rhea" id="RHEA:18321"/>
        <dbReference type="ChEBI" id="CHEBI:16810"/>
        <dbReference type="ChEBI" id="CHEBI:17865"/>
        <dbReference type="ChEBI" id="CHEBI:29985"/>
        <dbReference type="ChEBI" id="CHEBI:57427"/>
        <dbReference type="EC" id="2.6.1.42"/>
    </reaction>
</comment>
<evidence type="ECO:0000256" key="8">
    <source>
        <dbReference type="ARBA" id="ARBA00049229"/>
    </source>
</evidence>
<sequence>MQNAAGLLYNGALLEADAAFISPDMRGFKFGDGCFETMKVVKGQVLLAQFHFERLLGALEKLGFVLPEHYTPAWLHRQVQQLIAANTHTEAARVRITVFRGSGGVYGTTDHFPHTVVQSWALAPGGGWQEKGLRIDICREVVKAADRFSHIKSSNYLSYTLAARWAEERQLDDALVLNQWGRVADATIANVFVVHDGIVKTPAPEEGCIGGVMRRHLLATMRAAGWEVQEGQLTEEMLAEATEIFLTNAISGIRWVESVGQYTYRCQLAAQLYKKVPQE</sequence>
<comment type="catalytic activity">
    <reaction evidence="7">
        <text>L-isoleucine + 2-oxoglutarate = (S)-3-methyl-2-oxopentanoate + L-glutamate</text>
        <dbReference type="Rhea" id="RHEA:24801"/>
        <dbReference type="ChEBI" id="CHEBI:16810"/>
        <dbReference type="ChEBI" id="CHEBI:29985"/>
        <dbReference type="ChEBI" id="CHEBI:35146"/>
        <dbReference type="ChEBI" id="CHEBI:58045"/>
        <dbReference type="EC" id="2.6.1.42"/>
    </reaction>
</comment>
<evidence type="ECO:0000256" key="7">
    <source>
        <dbReference type="ARBA" id="ARBA00048798"/>
    </source>
</evidence>
<comment type="pathway">
    <text evidence="2">Amino-acid biosynthesis; L-valine biosynthesis; L-valine from pyruvate: step 4/4.</text>
</comment>
<keyword evidence="10" id="KW-1185">Reference proteome</keyword>
<evidence type="ECO:0000256" key="1">
    <source>
        <dbReference type="ARBA" id="ARBA00004824"/>
    </source>
</evidence>
<dbReference type="GO" id="GO:0004084">
    <property type="term" value="F:branched-chain-amino-acid transaminase activity"/>
    <property type="evidence" value="ECO:0007669"/>
    <property type="project" value="UniProtKB-EC"/>
</dbReference>
<comment type="catalytic activity">
    <reaction evidence="6">
        <text>L-valine + 2-oxoglutarate = 3-methyl-2-oxobutanoate + L-glutamate</text>
        <dbReference type="Rhea" id="RHEA:24813"/>
        <dbReference type="ChEBI" id="CHEBI:11851"/>
        <dbReference type="ChEBI" id="CHEBI:16810"/>
        <dbReference type="ChEBI" id="CHEBI:29985"/>
        <dbReference type="ChEBI" id="CHEBI:57762"/>
        <dbReference type="EC" id="2.6.1.42"/>
    </reaction>
</comment>
<dbReference type="CDD" id="cd00449">
    <property type="entry name" value="PLPDE_IV"/>
    <property type="match status" value="1"/>
</dbReference>
<dbReference type="PANTHER" id="PTHR42743">
    <property type="entry name" value="AMINO-ACID AMINOTRANSFERASE"/>
    <property type="match status" value="1"/>
</dbReference>
<comment type="pathway">
    <text evidence="1">Amino-acid biosynthesis; L-isoleucine biosynthesis; L-isoleucine from 2-oxobutanoate: step 4/4.</text>
</comment>
<dbReference type="SUPFAM" id="SSF56752">
    <property type="entry name" value="D-aminoacid aminotransferase-like PLP-dependent enzymes"/>
    <property type="match status" value="1"/>
</dbReference>
<evidence type="ECO:0000256" key="3">
    <source>
        <dbReference type="ARBA" id="ARBA00005072"/>
    </source>
</evidence>
<dbReference type="EMBL" id="BMIB01000005">
    <property type="protein sequence ID" value="GGH79086.1"/>
    <property type="molecule type" value="Genomic_DNA"/>
</dbReference>
<evidence type="ECO:0000313" key="9">
    <source>
        <dbReference type="EMBL" id="GGH79086.1"/>
    </source>
</evidence>
<reference evidence="9" key="1">
    <citation type="journal article" date="2014" name="Int. J. Syst. Evol. Microbiol.">
        <title>Complete genome sequence of Corynebacterium casei LMG S-19264T (=DSM 44701T), isolated from a smear-ripened cheese.</title>
        <authorList>
            <consortium name="US DOE Joint Genome Institute (JGI-PGF)"/>
            <person name="Walter F."/>
            <person name="Albersmeier A."/>
            <person name="Kalinowski J."/>
            <person name="Ruckert C."/>
        </authorList>
    </citation>
    <scope>NUCLEOTIDE SEQUENCE</scope>
    <source>
        <strain evidence="9">CGMCC 1.15290</strain>
    </source>
</reference>